<sequence>MLATLITRFSQLLFGACVLGLSIAAVKWQVFGSPPATSKYNAFAGACGLLVSLTGIAAVFIDAIPAIVMAGIDALASIFFLAGGIAVAVGLSGVHCGMSEAELSNESQNFLINGGKYHGGYGIGSESDLVGRCRQMEADAAFLFLGFVASAAAAALCYVGSRRGSGGLKHSAV</sequence>
<organism evidence="7 8">
    <name type="scientific">Teratosphaeria nubilosa</name>
    <dbReference type="NCBI Taxonomy" id="161662"/>
    <lineage>
        <taxon>Eukaryota</taxon>
        <taxon>Fungi</taxon>
        <taxon>Dikarya</taxon>
        <taxon>Ascomycota</taxon>
        <taxon>Pezizomycotina</taxon>
        <taxon>Dothideomycetes</taxon>
        <taxon>Dothideomycetidae</taxon>
        <taxon>Mycosphaerellales</taxon>
        <taxon>Teratosphaeriaceae</taxon>
        <taxon>Teratosphaeria</taxon>
    </lineage>
</organism>
<dbReference type="GO" id="GO:0070941">
    <property type="term" value="P:eisosome assembly"/>
    <property type="evidence" value="ECO:0007669"/>
    <property type="project" value="TreeGrafter"/>
</dbReference>
<feature type="transmembrane region" description="Helical" evidence="5">
    <location>
        <begin position="43"/>
        <end position="68"/>
    </location>
</feature>
<dbReference type="GO" id="GO:0072659">
    <property type="term" value="P:protein localization to plasma membrane"/>
    <property type="evidence" value="ECO:0007669"/>
    <property type="project" value="TreeGrafter"/>
</dbReference>
<dbReference type="PANTHER" id="PTHR28165:SF2">
    <property type="entry name" value="MARVEL DOMAIN-CONTAINING PROTEIN"/>
    <property type="match status" value="1"/>
</dbReference>
<dbReference type="AlphaFoldDB" id="A0A6G1LHG0"/>
<dbReference type="GO" id="GO:0032126">
    <property type="term" value="C:eisosome"/>
    <property type="evidence" value="ECO:0007669"/>
    <property type="project" value="TreeGrafter"/>
</dbReference>
<evidence type="ECO:0000256" key="1">
    <source>
        <dbReference type="ARBA" id="ARBA00004141"/>
    </source>
</evidence>
<comment type="subcellular location">
    <subcellularLocation>
        <location evidence="1">Membrane</location>
        <topology evidence="1">Multi-pass membrane protein</topology>
    </subcellularLocation>
</comment>
<evidence type="ECO:0000256" key="3">
    <source>
        <dbReference type="ARBA" id="ARBA00022989"/>
    </source>
</evidence>
<dbReference type="Pfam" id="PF01284">
    <property type="entry name" value="MARVEL"/>
    <property type="match status" value="1"/>
</dbReference>
<reference evidence="7" key="1">
    <citation type="journal article" date="2020" name="Stud. Mycol.">
        <title>101 Dothideomycetes genomes: a test case for predicting lifestyles and emergence of pathogens.</title>
        <authorList>
            <person name="Haridas S."/>
            <person name="Albert R."/>
            <person name="Binder M."/>
            <person name="Bloem J."/>
            <person name="Labutti K."/>
            <person name="Salamov A."/>
            <person name="Andreopoulos B."/>
            <person name="Baker S."/>
            <person name="Barry K."/>
            <person name="Bills G."/>
            <person name="Bluhm B."/>
            <person name="Cannon C."/>
            <person name="Castanera R."/>
            <person name="Culley D."/>
            <person name="Daum C."/>
            <person name="Ezra D."/>
            <person name="Gonzalez J."/>
            <person name="Henrissat B."/>
            <person name="Kuo A."/>
            <person name="Liang C."/>
            <person name="Lipzen A."/>
            <person name="Lutzoni F."/>
            <person name="Magnuson J."/>
            <person name="Mondo S."/>
            <person name="Nolan M."/>
            <person name="Ohm R."/>
            <person name="Pangilinan J."/>
            <person name="Park H.-J."/>
            <person name="Ramirez L."/>
            <person name="Alfaro M."/>
            <person name="Sun H."/>
            <person name="Tritt A."/>
            <person name="Yoshinaga Y."/>
            <person name="Zwiers L.-H."/>
            <person name="Turgeon B."/>
            <person name="Goodwin S."/>
            <person name="Spatafora J."/>
            <person name="Crous P."/>
            <person name="Grigoriev I."/>
        </authorList>
    </citation>
    <scope>NUCLEOTIDE SEQUENCE</scope>
    <source>
        <strain evidence="7">CBS 116005</strain>
    </source>
</reference>
<evidence type="ECO:0000313" key="7">
    <source>
        <dbReference type="EMBL" id="KAF2772391.1"/>
    </source>
</evidence>
<dbReference type="OrthoDB" id="2017497at2759"/>
<evidence type="ECO:0000313" key="8">
    <source>
        <dbReference type="Proteomes" id="UP000799436"/>
    </source>
</evidence>
<feature type="transmembrane region" description="Helical" evidence="5">
    <location>
        <begin position="12"/>
        <end position="31"/>
    </location>
</feature>
<evidence type="ECO:0000259" key="6">
    <source>
        <dbReference type="Pfam" id="PF01284"/>
    </source>
</evidence>
<evidence type="ECO:0000256" key="5">
    <source>
        <dbReference type="SAM" id="Phobius"/>
    </source>
</evidence>
<dbReference type="EMBL" id="ML995815">
    <property type="protein sequence ID" value="KAF2772391.1"/>
    <property type="molecule type" value="Genomic_DNA"/>
</dbReference>
<evidence type="ECO:0000256" key="4">
    <source>
        <dbReference type="ARBA" id="ARBA00023136"/>
    </source>
</evidence>
<gene>
    <name evidence="7" type="ORF">EJ03DRAFT_324809</name>
</gene>
<protein>
    <recommendedName>
        <fullName evidence="6">MARVEL domain-containing protein</fullName>
    </recommendedName>
</protein>
<name>A0A6G1LHG0_9PEZI</name>
<keyword evidence="2 5" id="KW-0812">Transmembrane</keyword>
<dbReference type="InterPro" id="IPR052649">
    <property type="entry name" value="NCE102-like"/>
</dbReference>
<dbReference type="GO" id="GO:0005886">
    <property type="term" value="C:plasma membrane"/>
    <property type="evidence" value="ECO:0007669"/>
    <property type="project" value="TreeGrafter"/>
</dbReference>
<dbReference type="InterPro" id="IPR008253">
    <property type="entry name" value="Marvel"/>
</dbReference>
<dbReference type="Proteomes" id="UP000799436">
    <property type="component" value="Unassembled WGS sequence"/>
</dbReference>
<keyword evidence="8" id="KW-1185">Reference proteome</keyword>
<keyword evidence="3 5" id="KW-1133">Transmembrane helix</keyword>
<accession>A0A6G1LHG0</accession>
<keyword evidence="4 5" id="KW-0472">Membrane</keyword>
<dbReference type="PANTHER" id="PTHR28165">
    <property type="entry name" value="NON-CLASSICAL EXPORT PROTEIN 2-RELATED"/>
    <property type="match status" value="1"/>
</dbReference>
<feature type="transmembrane region" description="Helical" evidence="5">
    <location>
        <begin position="140"/>
        <end position="159"/>
    </location>
</feature>
<feature type="transmembrane region" description="Helical" evidence="5">
    <location>
        <begin position="75"/>
        <end position="94"/>
    </location>
</feature>
<proteinExistence type="predicted"/>
<evidence type="ECO:0000256" key="2">
    <source>
        <dbReference type="ARBA" id="ARBA00022692"/>
    </source>
</evidence>
<feature type="domain" description="MARVEL" evidence="6">
    <location>
        <begin position="4"/>
        <end position="156"/>
    </location>
</feature>